<accession>A0A517ZFQ9</accession>
<keyword evidence="2" id="KW-1185">Reference proteome</keyword>
<gene>
    <name evidence="1" type="ORF">Mal4_56820</name>
</gene>
<reference evidence="1 2" key="1">
    <citation type="submission" date="2019-02" db="EMBL/GenBank/DDBJ databases">
        <title>Deep-cultivation of Planctomycetes and their phenomic and genomic characterization uncovers novel biology.</title>
        <authorList>
            <person name="Wiegand S."/>
            <person name="Jogler M."/>
            <person name="Boedeker C."/>
            <person name="Pinto D."/>
            <person name="Vollmers J."/>
            <person name="Rivas-Marin E."/>
            <person name="Kohn T."/>
            <person name="Peeters S.H."/>
            <person name="Heuer A."/>
            <person name="Rast P."/>
            <person name="Oberbeckmann S."/>
            <person name="Bunk B."/>
            <person name="Jeske O."/>
            <person name="Meyerdierks A."/>
            <person name="Storesund J.E."/>
            <person name="Kallscheuer N."/>
            <person name="Luecker S."/>
            <person name="Lage O.M."/>
            <person name="Pohl T."/>
            <person name="Merkel B.J."/>
            <person name="Hornburger P."/>
            <person name="Mueller R.-W."/>
            <person name="Bruemmer F."/>
            <person name="Labrenz M."/>
            <person name="Spormann A.M."/>
            <person name="Op den Camp H."/>
            <person name="Overmann J."/>
            <person name="Amann R."/>
            <person name="Jetten M.S.M."/>
            <person name="Mascher T."/>
            <person name="Medema M.H."/>
            <person name="Devos D.P."/>
            <person name="Kaster A.-K."/>
            <person name="Ovreas L."/>
            <person name="Rohde M."/>
            <person name="Galperin M.Y."/>
            <person name="Jogler C."/>
        </authorList>
    </citation>
    <scope>NUCLEOTIDE SEQUENCE [LARGE SCALE GENOMIC DNA]</scope>
    <source>
        <strain evidence="1 2">Mal4</strain>
    </source>
</reference>
<dbReference type="EMBL" id="CP036275">
    <property type="protein sequence ID" value="QDU41316.1"/>
    <property type="molecule type" value="Genomic_DNA"/>
</dbReference>
<dbReference type="AlphaFoldDB" id="A0A517ZFQ9"/>
<evidence type="ECO:0000313" key="2">
    <source>
        <dbReference type="Proteomes" id="UP000320496"/>
    </source>
</evidence>
<name>A0A517ZFQ9_9PLAN</name>
<evidence type="ECO:0000313" key="1">
    <source>
        <dbReference type="EMBL" id="QDU41316.1"/>
    </source>
</evidence>
<sequence>MTSERELKSLTTALHFGAGPLFVRCRTEEAVYYDTSPSVKARRIALLSSSP</sequence>
<proteinExistence type="predicted"/>
<protein>
    <submittedName>
        <fullName evidence="1">Uncharacterized protein</fullName>
    </submittedName>
</protein>
<dbReference type="Proteomes" id="UP000320496">
    <property type="component" value="Chromosome"/>
</dbReference>
<dbReference type="KEGG" id="mri:Mal4_56820"/>
<organism evidence="1 2">
    <name type="scientific">Maioricimonas rarisocia</name>
    <dbReference type="NCBI Taxonomy" id="2528026"/>
    <lineage>
        <taxon>Bacteria</taxon>
        <taxon>Pseudomonadati</taxon>
        <taxon>Planctomycetota</taxon>
        <taxon>Planctomycetia</taxon>
        <taxon>Planctomycetales</taxon>
        <taxon>Planctomycetaceae</taxon>
        <taxon>Maioricimonas</taxon>
    </lineage>
</organism>